<feature type="region of interest" description="Disordered" evidence="2">
    <location>
        <begin position="36"/>
        <end position="55"/>
    </location>
</feature>
<dbReference type="PANTHER" id="PTHR36512:SF3">
    <property type="entry name" value="BLR5678 PROTEIN"/>
    <property type="match status" value="1"/>
</dbReference>
<dbReference type="InterPro" id="IPR016117">
    <property type="entry name" value="ArgJ-like_dom_sf"/>
</dbReference>
<dbReference type="EMBL" id="LFZO01000116">
    <property type="protein sequence ID" value="KXT13481.1"/>
    <property type="molecule type" value="Genomic_DNA"/>
</dbReference>
<comment type="caution">
    <text evidence="3">The sequence shown here is derived from an EMBL/GenBank/DDBJ whole genome shotgun (WGS) entry which is preliminary data.</text>
</comment>
<evidence type="ECO:0000256" key="2">
    <source>
        <dbReference type="SAM" id="MobiDB-lite"/>
    </source>
</evidence>
<evidence type="ECO:0000313" key="3">
    <source>
        <dbReference type="EMBL" id="KXT13481.1"/>
    </source>
</evidence>
<name>A0A139IFG4_9PEZI</name>
<dbReference type="GO" id="GO:0004177">
    <property type="term" value="F:aminopeptidase activity"/>
    <property type="evidence" value="ECO:0007669"/>
    <property type="project" value="TreeGrafter"/>
</dbReference>
<evidence type="ECO:0000313" key="4">
    <source>
        <dbReference type="Proteomes" id="UP000073492"/>
    </source>
</evidence>
<gene>
    <name evidence="3" type="ORF">AC579_8641</name>
</gene>
<reference evidence="3 4" key="1">
    <citation type="submission" date="2015-07" db="EMBL/GenBank/DDBJ databases">
        <title>Comparative genomics of the Sigatoka disease complex on banana suggests a link between parallel evolutionary changes in Pseudocercospora fijiensis and Pseudocercospora eumusae and increased virulence on the banana host.</title>
        <authorList>
            <person name="Chang T.-C."/>
            <person name="Salvucci A."/>
            <person name="Crous P.W."/>
            <person name="Stergiopoulos I."/>
        </authorList>
    </citation>
    <scope>NUCLEOTIDE SEQUENCE [LARGE SCALE GENOMIC DNA]</scope>
    <source>
        <strain evidence="3 4">CBS 116634</strain>
    </source>
</reference>
<comment type="similarity">
    <text evidence="1">Belongs to the peptidase S58 family.</text>
</comment>
<dbReference type="InterPro" id="IPR005321">
    <property type="entry name" value="Peptidase_S58_DmpA"/>
</dbReference>
<evidence type="ECO:0000256" key="1">
    <source>
        <dbReference type="ARBA" id="ARBA00007068"/>
    </source>
</evidence>
<accession>A0A139IFG4</accession>
<feature type="compositionally biased region" description="Low complexity" evidence="2">
    <location>
        <begin position="37"/>
        <end position="54"/>
    </location>
</feature>
<feature type="region of interest" description="Disordered" evidence="2">
    <location>
        <begin position="1"/>
        <end position="24"/>
    </location>
</feature>
<dbReference type="Gene3D" id="3.60.70.12">
    <property type="entry name" value="L-amino peptidase D-ALA esterase/amidase"/>
    <property type="match status" value="1"/>
</dbReference>
<dbReference type="PANTHER" id="PTHR36512">
    <property type="entry name" value="D-AMINOPEPTIDASE"/>
    <property type="match status" value="1"/>
</dbReference>
<dbReference type="SUPFAM" id="SSF56266">
    <property type="entry name" value="DmpA/ArgJ-like"/>
    <property type="match status" value="1"/>
</dbReference>
<proteinExistence type="inferred from homology"/>
<sequence length="412" mass="43782">MASTPRIRDLPYSPGIHTPGSTNSILDVPGVHISQFTTPTTTKSNSTPANSTSSCKGLTLISPRPPQYYHNPCAASTFTFNGNGELTGTRQIHDWGFINTPIAFTNSLSLGTVFDGVWDWVLEQQDSKGWSGRDRSRNYGTPVVGETADWLVNSDLRESRLGKEDVRECFEGLRSKEGGVVVQEGQFGGGAGMTCHQFAGGTGTSSRIVGGGEGSEGEFTVGVLVQTNYGHLVDLQVGGVPVGKILKKEREAIGGGEEEQGVDVHAPEADVGRVQDGSILVLIITDAPLSSHQLNRVARHATVGLAQVGGHGVGRTFSGDIFLAVSTAEQGPQQLEGAEMRHMNPTQTYAAKVVKNESIDPYFYAASEATEEAILNSMLGGSPGVVGMDGTKVDGFPVERVRELLKKHLVSM</sequence>
<keyword evidence="4" id="KW-1185">Reference proteome</keyword>
<evidence type="ECO:0008006" key="5">
    <source>
        <dbReference type="Google" id="ProtNLM"/>
    </source>
</evidence>
<protein>
    <recommendedName>
        <fullName evidence="5">Peptidase S58 DmpA/arginine biosynthesis protein ArgJ</fullName>
    </recommendedName>
</protein>
<organism evidence="3 4">
    <name type="scientific">Pseudocercospora musae</name>
    <dbReference type="NCBI Taxonomy" id="113226"/>
    <lineage>
        <taxon>Eukaryota</taxon>
        <taxon>Fungi</taxon>
        <taxon>Dikarya</taxon>
        <taxon>Ascomycota</taxon>
        <taxon>Pezizomycotina</taxon>
        <taxon>Dothideomycetes</taxon>
        <taxon>Dothideomycetidae</taxon>
        <taxon>Mycosphaerellales</taxon>
        <taxon>Mycosphaerellaceae</taxon>
        <taxon>Pseudocercospora</taxon>
    </lineage>
</organism>
<dbReference type="Proteomes" id="UP000073492">
    <property type="component" value="Unassembled WGS sequence"/>
</dbReference>
<dbReference type="OrthoDB" id="2107894at2759"/>
<dbReference type="AlphaFoldDB" id="A0A139IFG4"/>
<dbReference type="Pfam" id="PF03576">
    <property type="entry name" value="Peptidase_S58"/>
    <property type="match status" value="1"/>
</dbReference>